<evidence type="ECO:0000313" key="12">
    <source>
        <dbReference type="Proteomes" id="UP000250189"/>
    </source>
</evidence>
<evidence type="ECO:0000313" key="11">
    <source>
        <dbReference type="Proteomes" id="UP000093069"/>
    </source>
</evidence>
<name>A0A160VQ88_9EURY</name>
<evidence type="ECO:0000256" key="2">
    <source>
        <dbReference type="ARBA" id="ARBA00008020"/>
    </source>
</evidence>
<keyword evidence="5 7" id="KW-0067">ATP-binding</keyword>
<dbReference type="AlphaFoldDB" id="A0A160VQ88"/>
<dbReference type="Pfam" id="PF00118">
    <property type="entry name" value="Cpn60_TCP1"/>
    <property type="match status" value="1"/>
</dbReference>
<evidence type="ECO:0000256" key="1">
    <source>
        <dbReference type="ARBA" id="ARBA00002462"/>
    </source>
</evidence>
<evidence type="ECO:0000256" key="7">
    <source>
        <dbReference type="RuleBase" id="RU004187"/>
    </source>
</evidence>
<dbReference type="InterPro" id="IPR027413">
    <property type="entry name" value="GROEL-like_equatorial_sf"/>
</dbReference>
<evidence type="ECO:0000313" key="9">
    <source>
        <dbReference type="EMBL" id="ASJ15664.1"/>
    </source>
</evidence>
<dbReference type="InterPro" id="IPR002194">
    <property type="entry name" value="Chaperonin_TCP-1_CS"/>
</dbReference>
<dbReference type="GO" id="GO:0005524">
    <property type="term" value="F:ATP binding"/>
    <property type="evidence" value="ECO:0007669"/>
    <property type="project" value="UniProtKB-KW"/>
</dbReference>
<feature type="region of interest" description="Disordered" evidence="8">
    <location>
        <begin position="528"/>
        <end position="547"/>
    </location>
</feature>
<dbReference type="InterPro" id="IPR053374">
    <property type="entry name" value="TCP-1_chaperonin"/>
</dbReference>
<dbReference type="InterPro" id="IPR027410">
    <property type="entry name" value="TCP-1-like_intermed_sf"/>
</dbReference>
<dbReference type="Gene3D" id="1.10.560.10">
    <property type="entry name" value="GroEL-like equatorial domain"/>
    <property type="match status" value="1"/>
</dbReference>
<dbReference type="InterPro" id="IPR054827">
    <property type="entry name" value="thermosome_alpha"/>
</dbReference>
<dbReference type="InterPro" id="IPR012714">
    <property type="entry name" value="Thermosome_arc"/>
</dbReference>
<reference evidence="9 12" key="3">
    <citation type="submission" date="2016-04" db="EMBL/GenBank/DDBJ databases">
        <title>Complete genome sequence of Thermococcus chitonophagus type strain GC74.</title>
        <authorList>
            <person name="Oger P.M."/>
        </authorList>
    </citation>
    <scope>NUCLEOTIDE SEQUENCE [LARGE SCALE GENOMIC DNA]</scope>
    <source>
        <strain evidence="9 12">GC74</strain>
    </source>
</reference>
<evidence type="ECO:0000256" key="6">
    <source>
        <dbReference type="ARBA" id="ARBA00023186"/>
    </source>
</evidence>
<dbReference type="PROSITE" id="PS00750">
    <property type="entry name" value="TCP1_1"/>
    <property type="match status" value="1"/>
</dbReference>
<proteinExistence type="inferred from homology"/>
<dbReference type="Proteomes" id="UP000250189">
    <property type="component" value="Chromosome"/>
</dbReference>
<gene>
    <name evidence="9" type="ORF">A3L04_00515</name>
    <name evidence="10" type="ORF">CHITON_0093</name>
</gene>
<keyword evidence="4 7" id="KW-0547">Nucleotide-binding</keyword>
<dbReference type="SUPFAM" id="SSF52029">
    <property type="entry name" value="GroEL apical domain-like"/>
    <property type="match status" value="1"/>
</dbReference>
<dbReference type="RefSeq" id="WP_068575725.1">
    <property type="nucleotide sequence ID" value="NZ_CP015193.1"/>
</dbReference>
<evidence type="ECO:0000256" key="4">
    <source>
        <dbReference type="ARBA" id="ARBA00022741"/>
    </source>
</evidence>
<dbReference type="GO" id="GO:0005737">
    <property type="term" value="C:cytoplasm"/>
    <property type="evidence" value="ECO:0007669"/>
    <property type="project" value="UniProtKB-ARBA"/>
</dbReference>
<sequence length="547" mass="59536">MAQLAGQPILILPEGTQRYVGRDAQRMNILAARIVAETIRTTLGPKGMDKMLVDSLGDIVITNDGATILDEMDIQHPAAKMMVEVAKTQDKEAGDGTTTAVVIAGELLKKAEELLDQNIHPSIIIKGYTLAAQKAQEILDSIAKDVKPDDEEILLKAAMTSITGKAAEEEREYLAKLAVEAVKLVAEEKDGKYKVDIDNIKFEKKEGGSVSDTKLIRGVVIDKEVVHPGMPKRVEKAKIALINDALEVKETETDAEIRITSPEQLQAFLEQEERMLKEMVDKIKEVGANVVFVQKGIDDLAQHYLAKYGILAVRRVKKSDMEKLAKATGAKIVTNIRDLTPEDLGEAELVEERKVAGENMIFVEGCKNPKAVTILIRGGTEHVVDEVERALEDAVKVVKDILEDGKIIAGGGAAEIELSIKLDEYAKEVGGKEQLAIEAFAEALKVIPRTLAENAGLDPIETLVKVIAAHKEKGPTIGIDVYEGEPADMMERGVIEPVRVKKQAIKSASEAAIMILRIDDVIAAQKLEKEKEGEKGGSSGSDMDSEF</sequence>
<reference evidence="11" key="2">
    <citation type="submission" date="2016-01" db="EMBL/GenBank/DDBJ databases">
        <authorList>
            <person name="Vorgias C.E."/>
        </authorList>
    </citation>
    <scope>NUCLEOTIDE SEQUENCE [LARGE SCALE GENOMIC DNA]</scope>
</reference>
<comment type="similarity">
    <text evidence="2 7">Belongs to the TCP-1 chaperonin family.</text>
</comment>
<dbReference type="GO" id="GO:0051082">
    <property type="term" value="F:unfolded protein binding"/>
    <property type="evidence" value="ECO:0007669"/>
    <property type="project" value="InterPro"/>
</dbReference>
<dbReference type="PROSITE" id="PS00995">
    <property type="entry name" value="TCP1_3"/>
    <property type="match status" value="1"/>
</dbReference>
<dbReference type="NCBIfam" id="NF041083">
    <property type="entry name" value="thermosome_beta"/>
    <property type="match status" value="1"/>
</dbReference>
<evidence type="ECO:0000256" key="5">
    <source>
        <dbReference type="ARBA" id="ARBA00022840"/>
    </source>
</evidence>
<evidence type="ECO:0000256" key="8">
    <source>
        <dbReference type="SAM" id="MobiDB-lite"/>
    </source>
</evidence>
<dbReference type="FunFam" id="1.10.560.10:FF:000017">
    <property type="entry name" value="T-complex protein 1 subunit eta"/>
    <property type="match status" value="1"/>
</dbReference>
<dbReference type="EMBL" id="CP015193">
    <property type="protein sequence ID" value="ASJ15664.1"/>
    <property type="molecule type" value="Genomic_DNA"/>
</dbReference>
<evidence type="ECO:0000256" key="3">
    <source>
        <dbReference type="ARBA" id="ARBA00011794"/>
    </source>
</evidence>
<comment type="function">
    <text evidence="1">Molecular chaperone; binds unfolded polypeptides in vitro, and has a weak ATPase activity.</text>
</comment>
<dbReference type="CDD" id="cd03343">
    <property type="entry name" value="cpn60"/>
    <property type="match status" value="1"/>
</dbReference>
<dbReference type="SUPFAM" id="SSF48592">
    <property type="entry name" value="GroEL equatorial domain-like"/>
    <property type="match status" value="1"/>
</dbReference>
<dbReference type="STRING" id="54262.CHITON_0093"/>
<dbReference type="NCBIfam" id="TIGR02339">
    <property type="entry name" value="thermosome_arch"/>
    <property type="match status" value="1"/>
</dbReference>
<dbReference type="InterPro" id="IPR002423">
    <property type="entry name" value="Cpn60/GroEL/TCP-1"/>
</dbReference>
<dbReference type="InterPro" id="IPR017998">
    <property type="entry name" value="Chaperone_TCP-1"/>
</dbReference>
<dbReference type="NCBIfam" id="NF041082">
    <property type="entry name" value="thermosome_alpha"/>
    <property type="match status" value="1"/>
</dbReference>
<reference evidence="10" key="1">
    <citation type="submission" date="2016-01" db="EMBL/GenBank/DDBJ databases">
        <authorList>
            <person name="Oliw E.H."/>
        </authorList>
    </citation>
    <scope>NUCLEOTIDE SEQUENCE</scope>
    <source>
        <strain evidence="10">1</strain>
    </source>
</reference>
<organism evidence="10 11">
    <name type="scientific">Thermococcus chitonophagus</name>
    <dbReference type="NCBI Taxonomy" id="54262"/>
    <lineage>
        <taxon>Archaea</taxon>
        <taxon>Methanobacteriati</taxon>
        <taxon>Methanobacteriota</taxon>
        <taxon>Thermococci</taxon>
        <taxon>Thermococcales</taxon>
        <taxon>Thermococcaceae</taxon>
        <taxon>Thermococcus</taxon>
    </lineage>
</organism>
<keyword evidence="6 7" id="KW-0143">Chaperone</keyword>
<keyword evidence="10" id="KW-0346">Stress response</keyword>
<dbReference type="GeneID" id="33321007"/>
<dbReference type="PROSITE" id="PS00751">
    <property type="entry name" value="TCP1_2"/>
    <property type="match status" value="1"/>
</dbReference>
<dbReference type="GO" id="GO:0140662">
    <property type="term" value="F:ATP-dependent protein folding chaperone"/>
    <property type="evidence" value="ECO:0007669"/>
    <property type="project" value="InterPro"/>
</dbReference>
<dbReference type="Gene3D" id="3.30.260.10">
    <property type="entry name" value="TCP-1-like chaperonin intermediate domain"/>
    <property type="match status" value="1"/>
</dbReference>
<dbReference type="SUPFAM" id="SSF54849">
    <property type="entry name" value="GroEL-intermediate domain like"/>
    <property type="match status" value="1"/>
</dbReference>
<dbReference type="PRINTS" id="PR00304">
    <property type="entry name" value="TCOMPLEXTCP1"/>
</dbReference>
<dbReference type="EMBL" id="LN999010">
    <property type="protein sequence ID" value="CUX76872.1"/>
    <property type="molecule type" value="Genomic_DNA"/>
</dbReference>
<protein>
    <submittedName>
        <fullName evidence="9 10">Thermosome subunit</fullName>
    </submittedName>
</protein>
<dbReference type="PANTHER" id="PTHR11353">
    <property type="entry name" value="CHAPERONIN"/>
    <property type="match status" value="1"/>
</dbReference>
<dbReference type="Gene3D" id="3.50.7.10">
    <property type="entry name" value="GroEL"/>
    <property type="match status" value="1"/>
</dbReference>
<dbReference type="OrthoDB" id="9362at2157"/>
<evidence type="ECO:0000313" key="10">
    <source>
        <dbReference type="EMBL" id="CUX76872.1"/>
    </source>
</evidence>
<dbReference type="KEGG" id="tch:CHITON_0093"/>
<dbReference type="GO" id="GO:0016887">
    <property type="term" value="F:ATP hydrolysis activity"/>
    <property type="evidence" value="ECO:0007669"/>
    <property type="project" value="InterPro"/>
</dbReference>
<dbReference type="InterPro" id="IPR027409">
    <property type="entry name" value="GroEL-like_apical_dom_sf"/>
</dbReference>
<dbReference type="GO" id="GO:0032991">
    <property type="term" value="C:protein-containing complex"/>
    <property type="evidence" value="ECO:0007669"/>
    <property type="project" value="UniProtKB-ARBA"/>
</dbReference>
<dbReference type="Proteomes" id="UP000093069">
    <property type="component" value="Chromosome I"/>
</dbReference>
<comment type="subunit">
    <text evidence="3">Forms a Heterooligomeric complex of two stacked eight-membered rings.</text>
</comment>
<accession>A0A160VQ88</accession>
<keyword evidence="12" id="KW-1185">Reference proteome</keyword>